<keyword evidence="2" id="KW-1185">Reference proteome</keyword>
<comment type="caution">
    <text evidence="1">The sequence shown here is derived from an EMBL/GenBank/DDBJ whole genome shotgun (WGS) entry which is preliminary data.</text>
</comment>
<name>A0AAN6UHQ5_9PEZI</name>
<reference evidence="1" key="1">
    <citation type="journal article" date="2023" name="Mol. Phylogenet. Evol.">
        <title>Genome-scale phylogeny and comparative genomics of the fungal order Sordariales.</title>
        <authorList>
            <person name="Hensen N."/>
            <person name="Bonometti L."/>
            <person name="Westerberg I."/>
            <person name="Brannstrom I.O."/>
            <person name="Guillou S."/>
            <person name="Cros-Aarteil S."/>
            <person name="Calhoun S."/>
            <person name="Haridas S."/>
            <person name="Kuo A."/>
            <person name="Mondo S."/>
            <person name="Pangilinan J."/>
            <person name="Riley R."/>
            <person name="LaButti K."/>
            <person name="Andreopoulos B."/>
            <person name="Lipzen A."/>
            <person name="Chen C."/>
            <person name="Yan M."/>
            <person name="Daum C."/>
            <person name="Ng V."/>
            <person name="Clum A."/>
            <person name="Steindorff A."/>
            <person name="Ohm R.A."/>
            <person name="Martin F."/>
            <person name="Silar P."/>
            <person name="Natvig D.O."/>
            <person name="Lalanne C."/>
            <person name="Gautier V."/>
            <person name="Ament-Velasquez S.L."/>
            <person name="Kruys A."/>
            <person name="Hutchinson M.I."/>
            <person name="Powell A.J."/>
            <person name="Barry K."/>
            <person name="Miller A.N."/>
            <person name="Grigoriev I.V."/>
            <person name="Debuchy R."/>
            <person name="Gladieux P."/>
            <person name="Hiltunen Thoren M."/>
            <person name="Johannesson H."/>
        </authorList>
    </citation>
    <scope>NUCLEOTIDE SEQUENCE</scope>
    <source>
        <strain evidence="1">CBS 123565</strain>
    </source>
</reference>
<dbReference type="Proteomes" id="UP001304895">
    <property type="component" value="Unassembled WGS sequence"/>
</dbReference>
<dbReference type="EMBL" id="MU853414">
    <property type="protein sequence ID" value="KAK4132851.1"/>
    <property type="molecule type" value="Genomic_DNA"/>
</dbReference>
<gene>
    <name evidence="1" type="ORF">BT67DRAFT_62692</name>
</gene>
<sequence>MSSICRLYSTGGLHTRDAEGALRGLRGGLGGCGRRRLVIGSGFWRELRRERTNNGNGATAIRLLPPLACSSLLRWLMQAARDENAGSALSNLVGWQRRGALHYGLFTARFVGKCNGRRESQQTSDLLPKRRTNQKVVWTLGRLLVMRGR</sequence>
<reference evidence="1" key="2">
    <citation type="submission" date="2023-05" db="EMBL/GenBank/DDBJ databases">
        <authorList>
            <consortium name="Lawrence Berkeley National Laboratory"/>
            <person name="Steindorff A."/>
            <person name="Hensen N."/>
            <person name="Bonometti L."/>
            <person name="Westerberg I."/>
            <person name="Brannstrom I.O."/>
            <person name="Guillou S."/>
            <person name="Cros-Aarteil S."/>
            <person name="Calhoun S."/>
            <person name="Haridas S."/>
            <person name="Kuo A."/>
            <person name="Mondo S."/>
            <person name="Pangilinan J."/>
            <person name="Riley R."/>
            <person name="Labutti K."/>
            <person name="Andreopoulos B."/>
            <person name="Lipzen A."/>
            <person name="Chen C."/>
            <person name="Yanf M."/>
            <person name="Daum C."/>
            <person name="Ng V."/>
            <person name="Clum A."/>
            <person name="Ohm R."/>
            <person name="Martin F."/>
            <person name="Silar P."/>
            <person name="Natvig D."/>
            <person name="Lalanne C."/>
            <person name="Gautier V."/>
            <person name="Ament-Velasquez S.L."/>
            <person name="Kruys A."/>
            <person name="Hutchinson M.I."/>
            <person name="Powell A.J."/>
            <person name="Barry K."/>
            <person name="Miller A.N."/>
            <person name="Grigoriev I.V."/>
            <person name="Debuchy R."/>
            <person name="Gladieux P."/>
            <person name="Thoren M.H."/>
            <person name="Johannesson H."/>
        </authorList>
    </citation>
    <scope>NUCLEOTIDE SEQUENCE</scope>
    <source>
        <strain evidence="1">CBS 123565</strain>
    </source>
</reference>
<protein>
    <submittedName>
        <fullName evidence="1">Uncharacterized protein</fullName>
    </submittedName>
</protein>
<dbReference type="AlphaFoldDB" id="A0AAN6UHQ5"/>
<organism evidence="1 2">
    <name type="scientific">Trichocladium antarcticum</name>
    <dbReference type="NCBI Taxonomy" id="1450529"/>
    <lineage>
        <taxon>Eukaryota</taxon>
        <taxon>Fungi</taxon>
        <taxon>Dikarya</taxon>
        <taxon>Ascomycota</taxon>
        <taxon>Pezizomycotina</taxon>
        <taxon>Sordariomycetes</taxon>
        <taxon>Sordariomycetidae</taxon>
        <taxon>Sordariales</taxon>
        <taxon>Chaetomiaceae</taxon>
        <taxon>Trichocladium</taxon>
    </lineage>
</organism>
<proteinExistence type="predicted"/>
<evidence type="ECO:0000313" key="1">
    <source>
        <dbReference type="EMBL" id="KAK4132851.1"/>
    </source>
</evidence>
<accession>A0AAN6UHQ5</accession>
<evidence type="ECO:0000313" key="2">
    <source>
        <dbReference type="Proteomes" id="UP001304895"/>
    </source>
</evidence>